<protein>
    <submittedName>
        <fullName evidence="1">Uncharacterized protein</fullName>
    </submittedName>
</protein>
<dbReference type="SUPFAM" id="SSF53448">
    <property type="entry name" value="Nucleotide-diphospho-sugar transferases"/>
    <property type="match status" value="1"/>
</dbReference>
<dbReference type="Proteomes" id="UP000705283">
    <property type="component" value="Unassembled WGS sequence"/>
</dbReference>
<comment type="caution">
    <text evidence="1">The sequence shown here is derived from an EMBL/GenBank/DDBJ whole genome shotgun (WGS) entry which is preliminary data.</text>
</comment>
<dbReference type="AlphaFoldDB" id="A0AA40X434"/>
<reference evidence="1" key="2">
    <citation type="submission" date="2022-09" db="EMBL/GenBank/DDBJ databases">
        <title>Rouxiella aceris sp. nov., isolated from tree sap and emended description of the genus Rhouxiella.</title>
        <authorList>
            <person name="Kim I.S."/>
        </authorList>
    </citation>
    <scope>NUCLEOTIDE SEQUENCE</scope>
    <source>
        <strain evidence="1">SAP-2</strain>
    </source>
</reference>
<dbReference type="Gene3D" id="3.90.550.10">
    <property type="entry name" value="Spore Coat Polysaccharide Biosynthesis Protein SpsA, Chain A"/>
    <property type="match status" value="1"/>
</dbReference>
<reference evidence="1" key="1">
    <citation type="submission" date="2020-11" db="EMBL/GenBank/DDBJ databases">
        <authorList>
            <person name="Lee S.D."/>
        </authorList>
    </citation>
    <scope>NUCLEOTIDE SEQUENCE</scope>
    <source>
        <strain evidence="1">SAP-2</strain>
    </source>
</reference>
<proteinExistence type="predicted"/>
<evidence type="ECO:0000313" key="1">
    <source>
        <dbReference type="EMBL" id="MBF6638109.1"/>
    </source>
</evidence>
<name>A0AA40X434_9GAMM</name>
<dbReference type="EMBL" id="JADMKS010000006">
    <property type="protein sequence ID" value="MBF6638109.1"/>
    <property type="molecule type" value="Genomic_DNA"/>
</dbReference>
<sequence length="212" mass="24253">MKIVTVCRSGGEYSAKHVQWIHDQLPKGYDAVCFSDIEIPGVNTIPFKYNWPGWWSKIEIFNPEAIDDDIFYLDLDTVIVGDITKLLANKKMAMLADFFFPAETKNSSIMYIPKEMKSTVWDTFLRYPEMFMKSHAGGGDQTFITALLPQAVDWQTLFPRSIVSYKKHVVKKHRKLEHATGNGEIPLGAEIVCFHGKPRPWDCGEPWVPVLK</sequence>
<accession>A0AA40X434</accession>
<dbReference type="InterPro" id="IPR029044">
    <property type="entry name" value="Nucleotide-diphossugar_trans"/>
</dbReference>
<gene>
    <name evidence="1" type="ORF">ITX54_15700</name>
</gene>
<dbReference type="RefSeq" id="WP_194978353.1">
    <property type="nucleotide sequence ID" value="NZ_JADMKS010000006.1"/>
</dbReference>
<evidence type="ECO:0000313" key="2">
    <source>
        <dbReference type="Proteomes" id="UP000705283"/>
    </source>
</evidence>
<organism evidence="1 2">
    <name type="scientific">Rouxiella silvae</name>
    <dbReference type="NCBI Taxonomy" id="1646373"/>
    <lineage>
        <taxon>Bacteria</taxon>
        <taxon>Pseudomonadati</taxon>
        <taxon>Pseudomonadota</taxon>
        <taxon>Gammaproteobacteria</taxon>
        <taxon>Enterobacterales</taxon>
        <taxon>Yersiniaceae</taxon>
        <taxon>Rouxiella</taxon>
    </lineage>
</organism>